<dbReference type="OrthoDB" id="566138at2759"/>
<keyword evidence="1" id="KW-0732">Signal</keyword>
<accession>A0A5C3LES1</accession>
<feature type="chain" id="PRO_5023099151" evidence="1">
    <location>
        <begin position="28"/>
        <end position="552"/>
    </location>
</feature>
<dbReference type="Pfam" id="PF01425">
    <property type="entry name" value="Amidase"/>
    <property type="match status" value="1"/>
</dbReference>
<evidence type="ECO:0000313" key="3">
    <source>
        <dbReference type="EMBL" id="TFK31318.1"/>
    </source>
</evidence>
<dbReference type="STRING" id="68775.A0A5C3LES1"/>
<dbReference type="AlphaFoldDB" id="A0A5C3LES1"/>
<evidence type="ECO:0000256" key="1">
    <source>
        <dbReference type="SAM" id="SignalP"/>
    </source>
</evidence>
<evidence type="ECO:0000313" key="4">
    <source>
        <dbReference type="Proteomes" id="UP000308652"/>
    </source>
</evidence>
<dbReference type="InterPro" id="IPR023631">
    <property type="entry name" value="Amidase_dom"/>
</dbReference>
<gene>
    <name evidence="3" type="ORF">BDQ12DRAFT_751032</name>
</gene>
<keyword evidence="4" id="KW-1185">Reference proteome</keyword>
<proteinExistence type="predicted"/>
<dbReference type="Proteomes" id="UP000308652">
    <property type="component" value="Unassembled WGS sequence"/>
</dbReference>
<dbReference type="InterPro" id="IPR036928">
    <property type="entry name" value="AS_sf"/>
</dbReference>
<dbReference type="PANTHER" id="PTHR42678">
    <property type="entry name" value="AMIDASE"/>
    <property type="match status" value="1"/>
</dbReference>
<dbReference type="PANTHER" id="PTHR42678:SF34">
    <property type="entry name" value="OS04G0183300 PROTEIN"/>
    <property type="match status" value="1"/>
</dbReference>
<feature type="signal peptide" evidence="1">
    <location>
        <begin position="1"/>
        <end position="27"/>
    </location>
</feature>
<organism evidence="3 4">
    <name type="scientific">Crucibulum laeve</name>
    <dbReference type="NCBI Taxonomy" id="68775"/>
    <lineage>
        <taxon>Eukaryota</taxon>
        <taxon>Fungi</taxon>
        <taxon>Dikarya</taxon>
        <taxon>Basidiomycota</taxon>
        <taxon>Agaricomycotina</taxon>
        <taxon>Agaricomycetes</taxon>
        <taxon>Agaricomycetidae</taxon>
        <taxon>Agaricales</taxon>
        <taxon>Agaricineae</taxon>
        <taxon>Nidulariaceae</taxon>
        <taxon>Crucibulum</taxon>
    </lineage>
</organism>
<feature type="domain" description="Amidase" evidence="2">
    <location>
        <begin position="56"/>
        <end position="517"/>
    </location>
</feature>
<reference evidence="3 4" key="1">
    <citation type="journal article" date="2019" name="Nat. Ecol. Evol.">
        <title>Megaphylogeny resolves global patterns of mushroom evolution.</title>
        <authorList>
            <person name="Varga T."/>
            <person name="Krizsan K."/>
            <person name="Foldi C."/>
            <person name="Dima B."/>
            <person name="Sanchez-Garcia M."/>
            <person name="Sanchez-Ramirez S."/>
            <person name="Szollosi G.J."/>
            <person name="Szarkandi J.G."/>
            <person name="Papp V."/>
            <person name="Albert L."/>
            <person name="Andreopoulos W."/>
            <person name="Angelini C."/>
            <person name="Antonin V."/>
            <person name="Barry K.W."/>
            <person name="Bougher N.L."/>
            <person name="Buchanan P."/>
            <person name="Buyck B."/>
            <person name="Bense V."/>
            <person name="Catcheside P."/>
            <person name="Chovatia M."/>
            <person name="Cooper J."/>
            <person name="Damon W."/>
            <person name="Desjardin D."/>
            <person name="Finy P."/>
            <person name="Geml J."/>
            <person name="Haridas S."/>
            <person name="Hughes K."/>
            <person name="Justo A."/>
            <person name="Karasinski D."/>
            <person name="Kautmanova I."/>
            <person name="Kiss B."/>
            <person name="Kocsube S."/>
            <person name="Kotiranta H."/>
            <person name="LaButti K.M."/>
            <person name="Lechner B.E."/>
            <person name="Liimatainen K."/>
            <person name="Lipzen A."/>
            <person name="Lukacs Z."/>
            <person name="Mihaltcheva S."/>
            <person name="Morgado L.N."/>
            <person name="Niskanen T."/>
            <person name="Noordeloos M.E."/>
            <person name="Ohm R.A."/>
            <person name="Ortiz-Santana B."/>
            <person name="Ovrebo C."/>
            <person name="Racz N."/>
            <person name="Riley R."/>
            <person name="Savchenko A."/>
            <person name="Shiryaev A."/>
            <person name="Soop K."/>
            <person name="Spirin V."/>
            <person name="Szebenyi C."/>
            <person name="Tomsovsky M."/>
            <person name="Tulloss R.E."/>
            <person name="Uehling J."/>
            <person name="Grigoriev I.V."/>
            <person name="Vagvolgyi C."/>
            <person name="Papp T."/>
            <person name="Martin F.M."/>
            <person name="Miettinen O."/>
            <person name="Hibbett D.S."/>
            <person name="Nagy L.G."/>
        </authorList>
    </citation>
    <scope>NUCLEOTIDE SEQUENCE [LARGE SCALE GENOMIC DNA]</scope>
    <source>
        <strain evidence="3 4">CBS 166.37</strain>
    </source>
</reference>
<dbReference type="EMBL" id="ML213782">
    <property type="protein sequence ID" value="TFK31318.1"/>
    <property type="molecule type" value="Genomic_DNA"/>
</dbReference>
<sequence>MKTWLFIGLSATLTLVNTSCAIAGVASEQLTLPDLYEASIVELQHGLDARHFTSVDLVKAYFARIKEVNLNGPSLRAVLEMNPSALAQAAALDLERKTKGKRSILHGIPILLKDNIATVASEGMNTTAGSFSLLNSIVPADASVVTRLRKGGAIILGKANLSEFAHVRGNIPNGWSGRGGQATSAYYPNANPCGSSSGSGIATSIGLTAVALGTETDGSITCPSAWNNVVGIKPTLGLTSRAGVIPASAHQDSVGPMARTVADAAAVLNVIAGKDLDDNFTLAQPSVVPDFTKALDERSLKGKRIGVPRHIYLDDDITGGDPSIKSAFEDALRTIRALGATVIDPADVPSASDLLNTNEIFVVETDMKIQLNQYFKSLVTNPSGVRSLADLIKFNDDHPDLEKPTGYEDQSTFEEAEATDGFNSIYFAALASNKDVGATRGLDAAFREHKLDAIVLPVIGIVSVASALAGYPIVTVPLGFYPDNTTAVPDGPQTLFPAPGLPFGLSFLGTAYSEFQLISFAYAYEQRTQIRLQRKAFAAAVPITQLIDVINH</sequence>
<dbReference type="SUPFAM" id="SSF75304">
    <property type="entry name" value="Amidase signature (AS) enzymes"/>
    <property type="match status" value="1"/>
</dbReference>
<evidence type="ECO:0000259" key="2">
    <source>
        <dbReference type="Pfam" id="PF01425"/>
    </source>
</evidence>
<protein>
    <submittedName>
        <fullName evidence="3">Amidase signature enzyme</fullName>
    </submittedName>
</protein>
<dbReference type="Gene3D" id="3.90.1300.10">
    <property type="entry name" value="Amidase signature (AS) domain"/>
    <property type="match status" value="1"/>
</dbReference>
<name>A0A5C3LES1_9AGAR</name>